<gene>
    <name evidence="2" type="ORF">AVEN_85321_1</name>
</gene>
<feature type="domain" description="Mos1 transposase HTH" evidence="1">
    <location>
        <begin position="26"/>
        <end position="50"/>
    </location>
</feature>
<name>A0A4Y2L921_ARAVE</name>
<accession>A0A4Y2L921</accession>
<dbReference type="Proteomes" id="UP000499080">
    <property type="component" value="Unassembled WGS sequence"/>
</dbReference>
<evidence type="ECO:0000313" key="3">
    <source>
        <dbReference type="Proteomes" id="UP000499080"/>
    </source>
</evidence>
<protein>
    <recommendedName>
        <fullName evidence="1">Mos1 transposase HTH domain-containing protein</fullName>
    </recommendedName>
</protein>
<dbReference type="InterPro" id="IPR041426">
    <property type="entry name" value="Mos1_HTH"/>
</dbReference>
<sequence>MYLVLPLLAQFDFNCYVFKVIKEVKKEHIWHILLYEFKRTNKVTESLRNIWRLDSKRNQCQLSSQKFRVENYSLANNPLPVRSIEFYENFQQTLWNKTSSQLWKN</sequence>
<keyword evidence="3" id="KW-1185">Reference proteome</keyword>
<dbReference type="Pfam" id="PF17906">
    <property type="entry name" value="HTH_48"/>
    <property type="match status" value="1"/>
</dbReference>
<proteinExistence type="predicted"/>
<dbReference type="EMBL" id="BGPR01117860">
    <property type="protein sequence ID" value="GBN11138.1"/>
    <property type="molecule type" value="Genomic_DNA"/>
</dbReference>
<evidence type="ECO:0000259" key="1">
    <source>
        <dbReference type="Pfam" id="PF17906"/>
    </source>
</evidence>
<evidence type="ECO:0000313" key="2">
    <source>
        <dbReference type="EMBL" id="GBN11138.1"/>
    </source>
</evidence>
<organism evidence="2 3">
    <name type="scientific">Araneus ventricosus</name>
    <name type="common">Orbweaver spider</name>
    <name type="synonym">Epeira ventricosa</name>
    <dbReference type="NCBI Taxonomy" id="182803"/>
    <lineage>
        <taxon>Eukaryota</taxon>
        <taxon>Metazoa</taxon>
        <taxon>Ecdysozoa</taxon>
        <taxon>Arthropoda</taxon>
        <taxon>Chelicerata</taxon>
        <taxon>Arachnida</taxon>
        <taxon>Araneae</taxon>
        <taxon>Araneomorphae</taxon>
        <taxon>Entelegynae</taxon>
        <taxon>Araneoidea</taxon>
        <taxon>Araneidae</taxon>
        <taxon>Araneus</taxon>
    </lineage>
</organism>
<comment type="caution">
    <text evidence="2">The sequence shown here is derived from an EMBL/GenBank/DDBJ whole genome shotgun (WGS) entry which is preliminary data.</text>
</comment>
<reference evidence="2 3" key="1">
    <citation type="journal article" date="2019" name="Sci. Rep.">
        <title>Orb-weaving spider Araneus ventricosus genome elucidates the spidroin gene catalogue.</title>
        <authorList>
            <person name="Kono N."/>
            <person name="Nakamura H."/>
            <person name="Ohtoshi R."/>
            <person name="Moran D.A.P."/>
            <person name="Shinohara A."/>
            <person name="Yoshida Y."/>
            <person name="Fujiwara M."/>
            <person name="Mori M."/>
            <person name="Tomita M."/>
            <person name="Arakawa K."/>
        </authorList>
    </citation>
    <scope>NUCLEOTIDE SEQUENCE [LARGE SCALE GENOMIC DNA]</scope>
</reference>
<dbReference type="AlphaFoldDB" id="A0A4Y2L921"/>